<gene>
    <name evidence="2" type="ORF">LSAA_8633</name>
</gene>
<name>A0A7R8CTG8_LEPSM</name>
<dbReference type="EMBL" id="HG994583">
    <property type="protein sequence ID" value="CAF2924290.1"/>
    <property type="molecule type" value="Genomic_DNA"/>
</dbReference>
<feature type="region of interest" description="Disordered" evidence="1">
    <location>
        <begin position="76"/>
        <end position="112"/>
    </location>
</feature>
<organism evidence="2 3">
    <name type="scientific">Lepeophtheirus salmonis</name>
    <name type="common">Salmon louse</name>
    <name type="synonym">Caligus salmonis</name>
    <dbReference type="NCBI Taxonomy" id="72036"/>
    <lineage>
        <taxon>Eukaryota</taxon>
        <taxon>Metazoa</taxon>
        <taxon>Ecdysozoa</taxon>
        <taxon>Arthropoda</taxon>
        <taxon>Crustacea</taxon>
        <taxon>Multicrustacea</taxon>
        <taxon>Hexanauplia</taxon>
        <taxon>Copepoda</taxon>
        <taxon>Siphonostomatoida</taxon>
        <taxon>Caligidae</taxon>
        <taxon>Lepeophtheirus</taxon>
    </lineage>
</organism>
<keyword evidence="3" id="KW-1185">Reference proteome</keyword>
<protein>
    <submittedName>
        <fullName evidence="2">(salmon louse) hypothetical protein</fullName>
    </submittedName>
</protein>
<feature type="compositionally biased region" description="Polar residues" evidence="1">
    <location>
        <begin position="101"/>
        <end position="112"/>
    </location>
</feature>
<reference evidence="2" key="1">
    <citation type="submission" date="2021-02" db="EMBL/GenBank/DDBJ databases">
        <authorList>
            <person name="Bekaert M."/>
        </authorList>
    </citation>
    <scope>NUCLEOTIDE SEQUENCE</scope>
    <source>
        <strain evidence="2">IoA-00</strain>
    </source>
</reference>
<evidence type="ECO:0000313" key="2">
    <source>
        <dbReference type="EMBL" id="CAF2924290.1"/>
    </source>
</evidence>
<evidence type="ECO:0000256" key="1">
    <source>
        <dbReference type="SAM" id="MobiDB-lite"/>
    </source>
</evidence>
<proteinExistence type="predicted"/>
<accession>A0A7R8CTG8</accession>
<sequence length="112" mass="12442">MAMCDNNRFQILTQLYPDEGLKGGHLCDKVTPNNTTSIANAIKITITAPERPPKPSNESIQKHIQDVMNCNKQKVELKGRGNSNLPVITPMEKTQKKNMSKSEVNQNGGDQH</sequence>
<dbReference type="AlphaFoldDB" id="A0A7R8CTG8"/>
<dbReference type="Proteomes" id="UP000675881">
    <property type="component" value="Chromosome 4"/>
</dbReference>
<evidence type="ECO:0000313" key="3">
    <source>
        <dbReference type="Proteomes" id="UP000675881"/>
    </source>
</evidence>